<name>A0A3B1B5K6_9ZZZZ</name>
<dbReference type="CDD" id="cd16329">
    <property type="entry name" value="LolA_like"/>
    <property type="match status" value="1"/>
</dbReference>
<dbReference type="AlphaFoldDB" id="A0A3B1B5K6"/>
<feature type="domain" description="Uncharacterized protein TP-0789" evidence="1">
    <location>
        <begin position="82"/>
        <end position="265"/>
    </location>
</feature>
<reference evidence="2" key="1">
    <citation type="submission" date="2018-06" db="EMBL/GenBank/DDBJ databases">
        <authorList>
            <person name="Zhirakovskaya E."/>
        </authorList>
    </citation>
    <scope>NUCLEOTIDE SEQUENCE</scope>
</reference>
<protein>
    <submittedName>
        <fullName evidence="2">Outer membrane lipoprotein-sorting protein</fullName>
    </submittedName>
</protein>
<keyword evidence="2" id="KW-0449">Lipoprotein</keyword>
<dbReference type="Pfam" id="PF17131">
    <property type="entry name" value="LolA_like"/>
    <property type="match status" value="1"/>
</dbReference>
<dbReference type="InterPro" id="IPR033399">
    <property type="entry name" value="TP_0789-like"/>
</dbReference>
<organism evidence="2">
    <name type="scientific">hydrothermal vent metagenome</name>
    <dbReference type="NCBI Taxonomy" id="652676"/>
    <lineage>
        <taxon>unclassified sequences</taxon>
        <taxon>metagenomes</taxon>
        <taxon>ecological metagenomes</taxon>
    </lineage>
</organism>
<sequence>MKKITAVFIFLLLAFNALADENNAGADKGAEQKGLAIAVEADKRDTGWGDQVASLQMILRNRHGDKSLREMHNKSLEVKGDGDKTLIVFDRPRDVKGTAFLSFTHAIKPDDQWLYLPALKRVKRISSSNKSGPFMGSEFAYEDISSQEVEKYNYKFIRDDVYNGHPVFVIERFPRYENSGYTRMLTWLDKETYSPLKIDFYDRKNSRLKTLTYHDYKQYKGKFWRADRMEMINHVTGKSTTLLWTKYKFGTGLSDRDFNRNSLKRAR</sequence>
<proteinExistence type="predicted"/>
<accession>A0A3B1B5K6</accession>
<gene>
    <name evidence="2" type="ORF">MNBD_GAMMA24-1564</name>
</gene>
<dbReference type="EMBL" id="UOFZ01000125">
    <property type="protein sequence ID" value="VAX13569.1"/>
    <property type="molecule type" value="Genomic_DNA"/>
</dbReference>
<evidence type="ECO:0000259" key="1">
    <source>
        <dbReference type="Pfam" id="PF17131"/>
    </source>
</evidence>
<evidence type="ECO:0000313" key="2">
    <source>
        <dbReference type="EMBL" id="VAX13569.1"/>
    </source>
</evidence>
<dbReference type="Gene3D" id="2.50.20.10">
    <property type="entry name" value="Lipoprotein localisation LolA/LolB/LppX"/>
    <property type="match status" value="1"/>
</dbReference>